<feature type="compositionally biased region" description="Basic and acidic residues" evidence="1">
    <location>
        <begin position="1"/>
        <end position="17"/>
    </location>
</feature>
<evidence type="ECO:0000259" key="2">
    <source>
        <dbReference type="Pfam" id="PF09747"/>
    </source>
</evidence>
<feature type="region of interest" description="Disordered" evidence="1">
    <location>
        <begin position="364"/>
        <end position="396"/>
    </location>
</feature>
<feature type="region of interest" description="Disordered" evidence="1">
    <location>
        <begin position="1"/>
        <end position="110"/>
    </location>
</feature>
<feature type="compositionally biased region" description="Acidic residues" evidence="1">
    <location>
        <begin position="293"/>
        <end position="310"/>
    </location>
</feature>
<evidence type="ECO:0000256" key="1">
    <source>
        <dbReference type="SAM" id="MobiDB-lite"/>
    </source>
</evidence>
<evidence type="ECO:0000313" key="5">
    <source>
        <dbReference type="RefSeq" id="XP_032821088.1"/>
    </source>
</evidence>
<name>A0AAJ7TR26_PETMA</name>
<dbReference type="CTD" id="90324"/>
<dbReference type="InterPro" id="IPR040233">
    <property type="entry name" value="CCD97-like_C"/>
</dbReference>
<accession>A0AAJ7TR26</accession>
<keyword evidence="3" id="KW-1185">Reference proteome</keyword>
<feature type="domain" description="CCD97-like C-terminal" evidence="2">
    <location>
        <begin position="215"/>
        <end position="396"/>
    </location>
</feature>
<dbReference type="RefSeq" id="XP_032821087.1">
    <property type="nucleotide sequence ID" value="XM_032965196.1"/>
</dbReference>
<proteinExistence type="predicted"/>
<dbReference type="Proteomes" id="UP001318040">
    <property type="component" value="Chromosome 33"/>
</dbReference>
<feature type="compositionally biased region" description="Polar residues" evidence="1">
    <location>
        <begin position="51"/>
        <end position="77"/>
    </location>
</feature>
<dbReference type="AlphaFoldDB" id="A0AAJ7TR26"/>
<evidence type="ECO:0000313" key="6">
    <source>
        <dbReference type="RefSeq" id="XP_032821089.1"/>
    </source>
</evidence>
<dbReference type="InterPro" id="IPR018613">
    <property type="entry name" value="Ccdc97-like"/>
</dbReference>
<dbReference type="GeneID" id="116948483"/>
<feature type="compositionally biased region" description="Low complexity" evidence="1">
    <location>
        <begin position="28"/>
        <end position="45"/>
    </location>
</feature>
<dbReference type="Pfam" id="PF09747">
    <property type="entry name" value="CCD97-like_C"/>
    <property type="match status" value="1"/>
</dbReference>
<dbReference type="RefSeq" id="XP_032821088.1">
    <property type="nucleotide sequence ID" value="XM_032965197.1"/>
</dbReference>
<gene>
    <name evidence="4 5 6" type="primary">CCDC97</name>
</gene>
<sequence>MLEEDKPPDEQDPHRSMDNLTSHHIQQSEDTQSSNSSSSRDSPLSPHQHLSETSSDTQPQDQSEASPDHTSAQSDTPLTDAKDDAPSVSDSADQPVSKSDPPPPVVGVPRDSLEALDILGVDVTRMLQRVAASGAPVKSQQRGDPDLSAEDKVTLLRELWAEQPARFLERYHEALSVRDLGCFEHVTEEDAYLVNFYLEAVRKRTEQRAGTAIRNKRFAALRELVNAGEYFSEECMRARDPLLYEQCIGRFLSEEEVLARRSIATGTPESLADVLIDVHQEVELRRRLQQQQDAEDDMEEEEEDSDDENDMDQREARPNQGLPHWGSCGRSPSREEGAVSLEERALLKEEFVSRMYRRFLDGHDQDFDYSSVDDNADYDNLDIVEQDEEDRYFDED</sequence>
<evidence type="ECO:0000313" key="4">
    <source>
        <dbReference type="RefSeq" id="XP_032821087.1"/>
    </source>
</evidence>
<feature type="compositionally biased region" description="Acidic residues" evidence="1">
    <location>
        <begin position="374"/>
        <end position="396"/>
    </location>
</feature>
<organism evidence="3 4">
    <name type="scientific">Petromyzon marinus</name>
    <name type="common">Sea lamprey</name>
    <dbReference type="NCBI Taxonomy" id="7757"/>
    <lineage>
        <taxon>Eukaryota</taxon>
        <taxon>Metazoa</taxon>
        <taxon>Chordata</taxon>
        <taxon>Craniata</taxon>
        <taxon>Vertebrata</taxon>
        <taxon>Cyclostomata</taxon>
        <taxon>Hyperoartia</taxon>
        <taxon>Petromyzontiformes</taxon>
        <taxon>Petromyzontidae</taxon>
        <taxon>Petromyzon</taxon>
    </lineage>
</organism>
<dbReference type="RefSeq" id="XP_032821089.1">
    <property type="nucleotide sequence ID" value="XM_032965198.1"/>
</dbReference>
<dbReference type="PANTHER" id="PTHR31840">
    <property type="entry name" value="COILED-COIL DOMAIN-CONTAINING PROTEIN 97"/>
    <property type="match status" value="1"/>
</dbReference>
<evidence type="ECO:0000313" key="3">
    <source>
        <dbReference type="Proteomes" id="UP001318040"/>
    </source>
</evidence>
<protein>
    <submittedName>
        <fullName evidence="4 5">Coiled-coil domain-containing protein 97 isoform X2</fullName>
    </submittedName>
</protein>
<feature type="region of interest" description="Disordered" evidence="1">
    <location>
        <begin position="288"/>
        <end position="339"/>
    </location>
</feature>
<reference evidence="4 5" key="1">
    <citation type="submission" date="2025-04" db="UniProtKB">
        <authorList>
            <consortium name="RefSeq"/>
        </authorList>
    </citation>
    <scope>IDENTIFICATION</scope>
    <source>
        <tissue evidence="4 5">Sperm</tissue>
    </source>
</reference>
<dbReference type="PANTHER" id="PTHR31840:SF1">
    <property type="entry name" value="COILED-COIL DOMAIN-CONTAINING PROTEIN 97"/>
    <property type="match status" value="1"/>
</dbReference>